<keyword evidence="4" id="KW-1185">Reference proteome</keyword>
<dbReference type="Proteomes" id="UP000646827">
    <property type="component" value="Unassembled WGS sequence"/>
</dbReference>
<dbReference type="OrthoDB" id="2297382at2759"/>
<dbReference type="AlphaFoldDB" id="A0A8H7RTD4"/>
<evidence type="ECO:0000256" key="1">
    <source>
        <dbReference type="SAM" id="Coils"/>
    </source>
</evidence>
<feature type="compositionally biased region" description="Polar residues" evidence="2">
    <location>
        <begin position="291"/>
        <end position="304"/>
    </location>
</feature>
<name>A0A8H7RTD4_9FUNG</name>
<evidence type="ECO:0000313" key="3">
    <source>
        <dbReference type="EMBL" id="KAG2216821.1"/>
    </source>
</evidence>
<feature type="compositionally biased region" description="Low complexity" evidence="2">
    <location>
        <begin position="267"/>
        <end position="290"/>
    </location>
</feature>
<dbReference type="EMBL" id="JAEPRB010000357">
    <property type="protein sequence ID" value="KAG2216821.1"/>
    <property type="molecule type" value="Genomic_DNA"/>
</dbReference>
<gene>
    <name evidence="3" type="ORF">INT45_013893</name>
</gene>
<feature type="region of interest" description="Disordered" evidence="2">
    <location>
        <begin position="245"/>
        <end position="304"/>
    </location>
</feature>
<protein>
    <submittedName>
        <fullName evidence="3">Uncharacterized protein</fullName>
    </submittedName>
</protein>
<evidence type="ECO:0000256" key="2">
    <source>
        <dbReference type="SAM" id="MobiDB-lite"/>
    </source>
</evidence>
<reference evidence="3 4" key="1">
    <citation type="submission" date="2020-12" db="EMBL/GenBank/DDBJ databases">
        <title>Metabolic potential, ecology and presence of endohyphal bacteria is reflected in genomic diversity of Mucoromycotina.</title>
        <authorList>
            <person name="Muszewska A."/>
            <person name="Okrasinska A."/>
            <person name="Steczkiewicz K."/>
            <person name="Drgas O."/>
            <person name="Orlowska M."/>
            <person name="Perlinska-Lenart U."/>
            <person name="Aleksandrzak-Piekarczyk T."/>
            <person name="Szatraj K."/>
            <person name="Zielenkiewicz U."/>
            <person name="Pilsyk S."/>
            <person name="Malc E."/>
            <person name="Mieczkowski P."/>
            <person name="Kruszewska J.S."/>
            <person name="Biernat P."/>
            <person name="Pawlowska J."/>
        </authorList>
    </citation>
    <scope>NUCLEOTIDE SEQUENCE [LARGE SCALE GENOMIC DNA]</scope>
    <source>
        <strain evidence="3 4">CBS 142.35</strain>
    </source>
</reference>
<accession>A0A8H7RTD4</accession>
<evidence type="ECO:0000313" key="4">
    <source>
        <dbReference type="Proteomes" id="UP000646827"/>
    </source>
</evidence>
<keyword evidence="1" id="KW-0175">Coiled coil</keyword>
<comment type="caution">
    <text evidence="3">The sequence shown here is derived from an EMBL/GenBank/DDBJ whole genome shotgun (WGS) entry which is preliminary data.</text>
</comment>
<proteinExistence type="predicted"/>
<feature type="coiled-coil region" evidence="1">
    <location>
        <begin position="8"/>
        <end position="67"/>
    </location>
</feature>
<sequence length="358" mass="39818">MPPKSNVKVSVQQELQELRRQVTNISHDQETLYTAQNELAGAIRELKQEFESKTEEILNAINDLKEVSMSHIARSMSFESLPSDAASVSTNSTLATISTRPTARNNFAKSIILAPRKTVVFKGKRKQVKAKITKDHIIKSVIQNDINPDMSYSQAEAIYNTVIQERRLALKLLSQRLVNNGQETLLDDEMGDEEIKIGWGSINENERKTTIDGFKDAVFERTSVNLRLCEEDWAALHMLSEGWGNRRQQEQTVRRSRGIGEAPSPQPSSRQPSSPQSSSPQSSSPQPSSSLQELSTNLSVPRLASSSASTTSMIDNLLQTLAPTPENKATIAILHSIIQQNNPTTTTTNNNTPRRRNV</sequence>
<organism evidence="3 4">
    <name type="scientific">Circinella minor</name>
    <dbReference type="NCBI Taxonomy" id="1195481"/>
    <lineage>
        <taxon>Eukaryota</taxon>
        <taxon>Fungi</taxon>
        <taxon>Fungi incertae sedis</taxon>
        <taxon>Mucoromycota</taxon>
        <taxon>Mucoromycotina</taxon>
        <taxon>Mucoromycetes</taxon>
        <taxon>Mucorales</taxon>
        <taxon>Lichtheimiaceae</taxon>
        <taxon>Circinella</taxon>
    </lineage>
</organism>